<dbReference type="InterPro" id="IPR011009">
    <property type="entry name" value="Kinase-like_dom_sf"/>
</dbReference>
<dbReference type="PANTHER" id="PTHR44329">
    <property type="entry name" value="SERINE/THREONINE-PROTEIN KINASE TNNI3K-RELATED"/>
    <property type="match status" value="1"/>
</dbReference>
<feature type="compositionally biased region" description="Low complexity" evidence="1">
    <location>
        <begin position="512"/>
        <end position="548"/>
    </location>
</feature>
<dbReference type="AlphaFoldDB" id="A0A8S1J1I9"/>
<reference evidence="3" key="1">
    <citation type="submission" date="2020-12" db="EMBL/GenBank/DDBJ databases">
        <authorList>
            <person name="Iha C."/>
        </authorList>
    </citation>
    <scope>NUCLEOTIDE SEQUENCE</scope>
</reference>
<gene>
    <name evidence="3" type="ORF">OSTQU699_LOCUS5216</name>
</gene>
<dbReference type="SUPFAM" id="SSF56112">
    <property type="entry name" value="Protein kinase-like (PK-like)"/>
    <property type="match status" value="1"/>
</dbReference>
<dbReference type="Pfam" id="PF00069">
    <property type="entry name" value="Pkinase"/>
    <property type="match status" value="1"/>
</dbReference>
<evidence type="ECO:0000313" key="4">
    <source>
        <dbReference type="Proteomes" id="UP000708148"/>
    </source>
</evidence>
<dbReference type="InterPro" id="IPR000719">
    <property type="entry name" value="Prot_kinase_dom"/>
</dbReference>
<evidence type="ECO:0000259" key="2">
    <source>
        <dbReference type="PROSITE" id="PS50011"/>
    </source>
</evidence>
<protein>
    <recommendedName>
        <fullName evidence="2">Protein kinase domain-containing protein</fullName>
    </recommendedName>
</protein>
<dbReference type="PROSITE" id="PS50011">
    <property type="entry name" value="PROTEIN_KINASE_DOM"/>
    <property type="match status" value="1"/>
</dbReference>
<feature type="region of interest" description="Disordered" evidence="1">
    <location>
        <begin position="594"/>
        <end position="667"/>
    </location>
</feature>
<evidence type="ECO:0000313" key="3">
    <source>
        <dbReference type="EMBL" id="CAD7699857.1"/>
    </source>
</evidence>
<proteinExistence type="predicted"/>
<accession>A0A8S1J1I9</accession>
<organism evidence="3 4">
    <name type="scientific">Ostreobium quekettii</name>
    <dbReference type="NCBI Taxonomy" id="121088"/>
    <lineage>
        <taxon>Eukaryota</taxon>
        <taxon>Viridiplantae</taxon>
        <taxon>Chlorophyta</taxon>
        <taxon>core chlorophytes</taxon>
        <taxon>Ulvophyceae</taxon>
        <taxon>TCBD clade</taxon>
        <taxon>Bryopsidales</taxon>
        <taxon>Ostreobineae</taxon>
        <taxon>Ostreobiaceae</taxon>
        <taxon>Ostreobium</taxon>
    </lineage>
</organism>
<name>A0A8S1J1I9_9CHLO</name>
<dbReference type="GO" id="GO:0004674">
    <property type="term" value="F:protein serine/threonine kinase activity"/>
    <property type="evidence" value="ECO:0007669"/>
    <property type="project" value="TreeGrafter"/>
</dbReference>
<dbReference type="Gene3D" id="1.10.510.10">
    <property type="entry name" value="Transferase(Phosphotransferase) domain 1"/>
    <property type="match status" value="1"/>
</dbReference>
<dbReference type="InterPro" id="IPR008266">
    <property type="entry name" value="Tyr_kinase_AS"/>
</dbReference>
<dbReference type="Proteomes" id="UP000708148">
    <property type="component" value="Unassembled WGS sequence"/>
</dbReference>
<dbReference type="InterPro" id="IPR051681">
    <property type="entry name" value="Ser/Thr_Kinases-Pseudokinases"/>
</dbReference>
<dbReference type="PROSITE" id="PS00109">
    <property type="entry name" value="PROTEIN_KINASE_TYR"/>
    <property type="match status" value="1"/>
</dbReference>
<feature type="domain" description="Protein kinase" evidence="2">
    <location>
        <begin position="43"/>
        <end position="336"/>
    </location>
</feature>
<evidence type="ECO:0000256" key="1">
    <source>
        <dbReference type="SAM" id="MobiDB-lite"/>
    </source>
</evidence>
<dbReference type="EMBL" id="CAJHUC010001126">
    <property type="protein sequence ID" value="CAD7699857.1"/>
    <property type="molecule type" value="Genomic_DNA"/>
</dbReference>
<dbReference type="GO" id="GO:0005524">
    <property type="term" value="F:ATP binding"/>
    <property type="evidence" value="ECO:0007669"/>
    <property type="project" value="InterPro"/>
</dbReference>
<dbReference type="PANTHER" id="PTHR44329:SF214">
    <property type="entry name" value="PROTEIN KINASE DOMAIN-CONTAINING PROTEIN"/>
    <property type="match status" value="1"/>
</dbReference>
<comment type="caution">
    <text evidence="3">The sequence shown here is derived from an EMBL/GenBank/DDBJ whole genome shotgun (WGS) entry which is preliminary data.</text>
</comment>
<keyword evidence="4" id="KW-1185">Reference proteome</keyword>
<dbReference type="OrthoDB" id="530519at2759"/>
<sequence length="720" mass="78175">MELGREAEEEEGESVSVQCRSFTKESLIDAITEESAGLDDTLAKIEKRIAVGGCGVVYKGTWKGVPVAIKTVVFQDLEDVTSRPRQRAVLEAAISSSVAHRNIVQTYSYSFKRLEATTIQPPEKRKHRIINTESMGGTVDWKLYIVQEFCDRGSLRECLDKRRILDPVTEQPMFGVVCQIGLEAALGMRHLHARNIIHGDLSSKNILLKTTPNDQVSLGTAKIADFGLSMKLGELQSHISNQRAGTPFYISPELCHQGVLSKKADVFSMGVFLWELYHSRKCYHMNKKSGLQYHPLFPKFPIICPIPYAMLCVVCISPQPENRPDFRFIVRVLKALKKQFDEGMYSNLDDVRHENMTLAGGLGRMTAADIVKMVADKVGVSVADNSGASASLSKDNLQPQPTLDVQSMMKYPHAMFLPAKEREEIEGSMYYSGSSGKEGQEGIHLSQAYVDPFQCVVTVNVSTDKDHHSGSDKEHINIAWSVEKSVTHSQGADVLKNDAAQPSGTRGGGSPGSNSRGGSPGSNFRGGSPGSSFRGGSSGSNSRQGRPQAGSIEEASVEVDSSQAGVPQGSNPQGVSTQGGSSVAASISFRTAKSSSVYNSCERASEPCEDGDTSVWKEEEPGARPVHQGRQTNEDFRARLASLRSAGPARQVRGKTGPSSKVPVPFKFRRPQETDYRLWSGGKSAGEAPEEKADILQVVQANEGPMCATATLLQKNLVSS</sequence>
<feature type="compositionally biased region" description="Polar residues" evidence="1">
    <location>
        <begin position="559"/>
        <end position="582"/>
    </location>
</feature>
<feature type="region of interest" description="Disordered" evidence="1">
    <location>
        <begin position="496"/>
        <end position="582"/>
    </location>
</feature>